<proteinExistence type="predicted"/>
<dbReference type="AlphaFoldDB" id="A0A0V1LNU6"/>
<feature type="chain" id="PRO_5006881974" evidence="1">
    <location>
        <begin position="18"/>
        <end position="70"/>
    </location>
</feature>
<dbReference type="Proteomes" id="UP000054721">
    <property type="component" value="Unassembled WGS sequence"/>
</dbReference>
<evidence type="ECO:0000256" key="1">
    <source>
        <dbReference type="SAM" id="SignalP"/>
    </source>
</evidence>
<evidence type="ECO:0000313" key="3">
    <source>
        <dbReference type="Proteomes" id="UP000054721"/>
    </source>
</evidence>
<evidence type="ECO:0000313" key="2">
    <source>
        <dbReference type="EMBL" id="KRZ61190.1"/>
    </source>
</evidence>
<gene>
    <name evidence="2" type="ORF">T02_14856</name>
</gene>
<name>A0A0V1LNU6_9BILA</name>
<keyword evidence="3" id="KW-1185">Reference proteome</keyword>
<accession>A0A0V1LNU6</accession>
<organism evidence="2 3">
    <name type="scientific">Trichinella nativa</name>
    <dbReference type="NCBI Taxonomy" id="6335"/>
    <lineage>
        <taxon>Eukaryota</taxon>
        <taxon>Metazoa</taxon>
        <taxon>Ecdysozoa</taxon>
        <taxon>Nematoda</taxon>
        <taxon>Enoplea</taxon>
        <taxon>Dorylaimia</taxon>
        <taxon>Trichinellida</taxon>
        <taxon>Trichinellidae</taxon>
        <taxon>Trichinella</taxon>
    </lineage>
</organism>
<keyword evidence="1" id="KW-0732">Signal</keyword>
<sequence length="70" mass="8165">MMLLIFLTSYLYILCREQLLLEMDPQRNFCSEYEDRLETILIFKSSGSQTFLGCDPLSKRYAGTDNICVL</sequence>
<reference evidence="2 3" key="1">
    <citation type="submission" date="2015-05" db="EMBL/GenBank/DDBJ databases">
        <title>Evolution of Trichinella species and genotypes.</title>
        <authorList>
            <person name="Korhonen P.K."/>
            <person name="Edoardo P."/>
            <person name="Giuseppe L.R."/>
            <person name="Gasser R.B."/>
        </authorList>
    </citation>
    <scope>NUCLEOTIDE SEQUENCE [LARGE SCALE GENOMIC DNA]</scope>
    <source>
        <strain evidence="2">ISS10</strain>
    </source>
</reference>
<protein>
    <submittedName>
        <fullName evidence="2">Uncharacterized protein</fullName>
    </submittedName>
</protein>
<comment type="caution">
    <text evidence="2">The sequence shown here is derived from an EMBL/GenBank/DDBJ whole genome shotgun (WGS) entry which is preliminary data.</text>
</comment>
<feature type="signal peptide" evidence="1">
    <location>
        <begin position="1"/>
        <end position="17"/>
    </location>
</feature>
<dbReference type="EMBL" id="JYDW01000021">
    <property type="protein sequence ID" value="KRZ61190.1"/>
    <property type="molecule type" value="Genomic_DNA"/>
</dbReference>